<feature type="repeat" description="ANK" evidence="12">
    <location>
        <begin position="225"/>
        <end position="257"/>
    </location>
</feature>
<dbReference type="EMBL" id="CABFWN010000003">
    <property type="protein sequence ID" value="VUG18612.1"/>
    <property type="molecule type" value="Genomic_DNA"/>
</dbReference>
<dbReference type="InterPro" id="IPR036770">
    <property type="entry name" value="Ankyrin_rpt-contain_sf"/>
</dbReference>
<dbReference type="Gene3D" id="1.25.40.20">
    <property type="entry name" value="Ankyrin repeat-containing domain"/>
    <property type="match status" value="2"/>
</dbReference>
<feature type="compositionally biased region" description="Basic and acidic residues" evidence="14">
    <location>
        <begin position="1"/>
        <end position="20"/>
    </location>
</feature>
<feature type="transmembrane region" description="Helical" evidence="13">
    <location>
        <begin position="429"/>
        <end position="446"/>
    </location>
</feature>
<evidence type="ECO:0000256" key="5">
    <source>
        <dbReference type="ARBA" id="ARBA00022989"/>
    </source>
</evidence>
<keyword evidence="3 13" id="KW-0812">Transmembrane</keyword>
<keyword evidence="5 13" id="KW-1133">Transmembrane helix</keyword>
<feature type="domain" description="Palmitoyltransferase DHHC" evidence="15">
    <location>
        <begin position="478"/>
        <end position="617"/>
    </location>
</feature>
<comment type="similarity">
    <text evidence="2">Belongs to the DHHC palmitoyltransferase family. AKR/ZDHHC17 subfamily.</text>
</comment>
<evidence type="ECO:0000256" key="14">
    <source>
        <dbReference type="SAM" id="MobiDB-lite"/>
    </source>
</evidence>
<feature type="transmembrane region" description="Helical" evidence="13">
    <location>
        <begin position="336"/>
        <end position="355"/>
    </location>
</feature>
<dbReference type="PROSITE" id="PS50297">
    <property type="entry name" value="ANK_REP_REGION"/>
    <property type="match status" value="2"/>
</dbReference>
<dbReference type="Pfam" id="PF01529">
    <property type="entry name" value="DHHC"/>
    <property type="match status" value="1"/>
</dbReference>
<dbReference type="GO" id="GO:0016020">
    <property type="term" value="C:membrane"/>
    <property type="evidence" value="ECO:0007669"/>
    <property type="project" value="UniProtKB-SubCell"/>
</dbReference>
<dbReference type="PANTHER" id="PTHR24161:SF85">
    <property type="entry name" value="PALMITOYLTRANSFERASE HIP14"/>
    <property type="match status" value="1"/>
</dbReference>
<dbReference type="InterPro" id="IPR002110">
    <property type="entry name" value="Ankyrin_rpt"/>
</dbReference>
<dbReference type="SUPFAM" id="SSF48403">
    <property type="entry name" value="Ankyrin repeat"/>
    <property type="match status" value="1"/>
</dbReference>
<dbReference type="PROSITE" id="PS50088">
    <property type="entry name" value="ANK_REPEAT"/>
    <property type="match status" value="2"/>
</dbReference>
<evidence type="ECO:0000256" key="6">
    <source>
        <dbReference type="ARBA" id="ARBA00023043"/>
    </source>
</evidence>
<evidence type="ECO:0000256" key="12">
    <source>
        <dbReference type="PROSITE-ProRule" id="PRU00023"/>
    </source>
</evidence>
<sequence length="783" mass="88630">MDEDNKLLDSTELQELKKDSGAQSETFQEAPKSDSDSSSSNDSMRAIKDISLDQMDKNGGDVNNSEVEDGTNLEENANPNDDVISEHTKKVEEYMLAAKKGDIPVLKQLLESGDVKVNDCLSENVSALHWCALNNHLAAIKYLVSKGADINFAGGNLVATPLQWACRYGYVYVVDYLLRTCKAEYKSKDIQGFNCLHLAVHSSNIMMVIYITRFTDIDIDETDPKGRTALHWAAYQGDVLSVEYLLQLHPSVNISDELGFIPLQWCLVRQSQSTMTKLIAAGSDLHHLAANGKDCWTMAREMNSTSYFTAALRECGYSKDYTRLYKYTSLFSKRNAKILTFFSPFLVLTLCLQIIANSGNALIGLVIATIIYIGQTLLIGKKLVPFYNHTPHALLKSPFFSGVFASTAFLCIVSWVFKLLPATFLANPLSNIVLFILILILGPSFIKSMTSDPGCIPREKDNMKIKQTIEQLIYERKFDASNFCIYTMIRKPLRSRFDRDRMRNIARFDHYCPWVSNQVGVRNHKTFLCFATSLHLAIFVIFFLTRAYFNTLDDDDDDDDENTGLCSLIGENFCLGYRHSSYTFYLLIWVVFQQTWLTMLILVQFFQISRGYTTYEFDGRHAHLHNSNPTFASIPTDELAKYGQAMQVESSDTADSTIETLNDMPANQEPQKISSTSKVLFCLSAGVMKSSVGKILGLKQFALISRDLIRMRGRRQFQQIGSPYNYGFVKNWLNFLFLKKPGESYSLKTLVKIPEHGEANLGDSYVDYYRLYQAPVNPNYTLV</sequence>
<evidence type="ECO:0000256" key="9">
    <source>
        <dbReference type="ARBA" id="ARBA00023288"/>
    </source>
</evidence>
<name>A0A7D9D1F8_DEKBR</name>
<evidence type="ECO:0000256" key="1">
    <source>
        <dbReference type="ARBA" id="ARBA00004141"/>
    </source>
</evidence>
<keyword evidence="7 13" id="KW-0472">Membrane</keyword>
<keyword evidence="6 12" id="KW-0040">ANK repeat</keyword>
<evidence type="ECO:0000256" key="13">
    <source>
        <dbReference type="RuleBase" id="RU079119"/>
    </source>
</evidence>
<keyword evidence="10 13" id="KW-0012">Acyltransferase</keyword>
<feature type="repeat" description="ANK" evidence="12">
    <location>
        <begin position="123"/>
        <end position="155"/>
    </location>
</feature>
<dbReference type="PANTHER" id="PTHR24161">
    <property type="entry name" value="ANK_REP_REGION DOMAIN-CONTAINING PROTEIN-RELATED"/>
    <property type="match status" value="1"/>
</dbReference>
<evidence type="ECO:0000256" key="2">
    <source>
        <dbReference type="ARBA" id="ARBA00010104"/>
    </source>
</evidence>
<evidence type="ECO:0000256" key="10">
    <source>
        <dbReference type="ARBA" id="ARBA00023315"/>
    </source>
</evidence>
<dbReference type="Proteomes" id="UP000478008">
    <property type="component" value="Unassembled WGS sequence"/>
</dbReference>
<keyword evidence="17" id="KW-1185">Reference proteome</keyword>
<evidence type="ECO:0000313" key="17">
    <source>
        <dbReference type="Proteomes" id="UP000478008"/>
    </source>
</evidence>
<feature type="transmembrane region" description="Helical" evidence="13">
    <location>
        <begin position="399"/>
        <end position="417"/>
    </location>
</feature>
<evidence type="ECO:0000256" key="7">
    <source>
        <dbReference type="ARBA" id="ARBA00023136"/>
    </source>
</evidence>
<dbReference type="PROSITE" id="PS50216">
    <property type="entry name" value="DHHC"/>
    <property type="match status" value="1"/>
</dbReference>
<proteinExistence type="inferred from homology"/>
<evidence type="ECO:0000256" key="11">
    <source>
        <dbReference type="ARBA" id="ARBA00048048"/>
    </source>
</evidence>
<dbReference type="GO" id="GO:0019706">
    <property type="term" value="F:protein-cysteine S-palmitoyltransferase activity"/>
    <property type="evidence" value="ECO:0007669"/>
    <property type="project" value="UniProtKB-EC"/>
</dbReference>
<comment type="subcellular location">
    <subcellularLocation>
        <location evidence="1">Membrane</location>
        <topology evidence="1">Multi-pass membrane protein</topology>
    </subcellularLocation>
</comment>
<dbReference type="InterPro" id="IPR001594">
    <property type="entry name" value="Palmitoyltrfase_DHHC"/>
</dbReference>
<dbReference type="EC" id="2.3.1.225" evidence="13"/>
<evidence type="ECO:0000256" key="3">
    <source>
        <dbReference type="ARBA" id="ARBA00022692"/>
    </source>
</evidence>
<evidence type="ECO:0000259" key="15">
    <source>
        <dbReference type="Pfam" id="PF01529"/>
    </source>
</evidence>
<evidence type="ECO:0000256" key="8">
    <source>
        <dbReference type="ARBA" id="ARBA00023139"/>
    </source>
</evidence>
<reference evidence="16 17" key="1">
    <citation type="submission" date="2019-07" db="EMBL/GenBank/DDBJ databases">
        <authorList>
            <person name="Friedrich A."/>
            <person name="Schacherer J."/>
        </authorList>
    </citation>
    <scope>NUCLEOTIDE SEQUENCE [LARGE SCALE GENOMIC DNA]</scope>
</reference>
<keyword evidence="8" id="KW-0564">Palmitate</keyword>
<keyword evidence="9" id="KW-0449">Lipoprotein</keyword>
<feature type="transmembrane region" description="Helical" evidence="13">
    <location>
        <begin position="361"/>
        <end position="379"/>
    </location>
</feature>
<evidence type="ECO:0000256" key="4">
    <source>
        <dbReference type="ARBA" id="ARBA00022737"/>
    </source>
</evidence>
<feature type="transmembrane region" description="Helical" evidence="13">
    <location>
        <begin position="527"/>
        <end position="549"/>
    </location>
</feature>
<comment type="catalytic activity">
    <reaction evidence="11 13">
        <text>L-cysteinyl-[protein] + hexadecanoyl-CoA = S-hexadecanoyl-L-cysteinyl-[protein] + CoA</text>
        <dbReference type="Rhea" id="RHEA:36683"/>
        <dbReference type="Rhea" id="RHEA-COMP:10131"/>
        <dbReference type="Rhea" id="RHEA-COMP:11032"/>
        <dbReference type="ChEBI" id="CHEBI:29950"/>
        <dbReference type="ChEBI" id="CHEBI:57287"/>
        <dbReference type="ChEBI" id="CHEBI:57379"/>
        <dbReference type="ChEBI" id="CHEBI:74151"/>
        <dbReference type="EC" id="2.3.1.225"/>
    </reaction>
</comment>
<dbReference type="Pfam" id="PF12796">
    <property type="entry name" value="Ank_2"/>
    <property type="match status" value="2"/>
</dbReference>
<feature type="region of interest" description="Disordered" evidence="14">
    <location>
        <begin position="1"/>
        <end position="83"/>
    </location>
</feature>
<evidence type="ECO:0000313" key="16">
    <source>
        <dbReference type="EMBL" id="VUG18612.1"/>
    </source>
</evidence>
<organism evidence="16 17">
    <name type="scientific">Dekkera bruxellensis</name>
    <name type="common">Brettanomyces custersii</name>
    <dbReference type="NCBI Taxonomy" id="5007"/>
    <lineage>
        <taxon>Eukaryota</taxon>
        <taxon>Fungi</taxon>
        <taxon>Dikarya</taxon>
        <taxon>Ascomycota</taxon>
        <taxon>Saccharomycotina</taxon>
        <taxon>Pichiomycetes</taxon>
        <taxon>Pichiales</taxon>
        <taxon>Pichiaceae</taxon>
        <taxon>Brettanomyces</taxon>
    </lineage>
</organism>
<feature type="transmembrane region" description="Helical" evidence="13">
    <location>
        <begin position="582"/>
        <end position="603"/>
    </location>
</feature>
<dbReference type="SMART" id="SM00248">
    <property type="entry name" value="ANK"/>
    <property type="match status" value="6"/>
</dbReference>
<accession>A0A7D9D1F8</accession>
<keyword evidence="4" id="KW-0677">Repeat</keyword>
<feature type="compositionally biased region" description="Basic and acidic residues" evidence="14">
    <location>
        <begin position="45"/>
        <end position="59"/>
    </location>
</feature>
<gene>
    <name evidence="16" type="primary">AKR1</name>
    <name evidence="16" type="ORF">DEBR0S3_15786G</name>
</gene>
<comment type="domain">
    <text evidence="13">The DHHC domain is required for palmitoyltransferase activity.</text>
</comment>
<protein>
    <recommendedName>
        <fullName evidence="13">Palmitoyltransferase</fullName>
        <ecNumber evidence="13">2.3.1.225</ecNumber>
    </recommendedName>
</protein>
<dbReference type="AlphaFoldDB" id="A0A7D9D1F8"/>
<keyword evidence="13" id="KW-0808">Transferase</keyword>